<evidence type="ECO:0000313" key="2">
    <source>
        <dbReference type="Proteomes" id="UP000634136"/>
    </source>
</evidence>
<dbReference type="AlphaFoldDB" id="A0A834TSH2"/>
<keyword evidence="2" id="KW-1185">Reference proteome</keyword>
<dbReference type="EMBL" id="JAAIUW010000006">
    <property type="protein sequence ID" value="KAF7827237.1"/>
    <property type="molecule type" value="Genomic_DNA"/>
</dbReference>
<gene>
    <name evidence="1" type="ORF">G2W53_018401</name>
</gene>
<comment type="caution">
    <text evidence="1">The sequence shown here is derived from an EMBL/GenBank/DDBJ whole genome shotgun (WGS) entry which is preliminary data.</text>
</comment>
<accession>A0A834TSH2</accession>
<name>A0A834TSH2_9FABA</name>
<evidence type="ECO:0000313" key="1">
    <source>
        <dbReference type="EMBL" id="KAF7827237.1"/>
    </source>
</evidence>
<organism evidence="1 2">
    <name type="scientific">Senna tora</name>
    <dbReference type="NCBI Taxonomy" id="362788"/>
    <lineage>
        <taxon>Eukaryota</taxon>
        <taxon>Viridiplantae</taxon>
        <taxon>Streptophyta</taxon>
        <taxon>Embryophyta</taxon>
        <taxon>Tracheophyta</taxon>
        <taxon>Spermatophyta</taxon>
        <taxon>Magnoliopsida</taxon>
        <taxon>eudicotyledons</taxon>
        <taxon>Gunneridae</taxon>
        <taxon>Pentapetalae</taxon>
        <taxon>rosids</taxon>
        <taxon>fabids</taxon>
        <taxon>Fabales</taxon>
        <taxon>Fabaceae</taxon>
        <taxon>Caesalpinioideae</taxon>
        <taxon>Cassia clade</taxon>
        <taxon>Senna</taxon>
    </lineage>
</organism>
<reference evidence="1" key="1">
    <citation type="submission" date="2020-09" db="EMBL/GenBank/DDBJ databases">
        <title>Genome-Enabled Discovery of Anthraquinone Biosynthesis in Senna tora.</title>
        <authorList>
            <person name="Kang S.-H."/>
            <person name="Pandey R.P."/>
            <person name="Lee C.-M."/>
            <person name="Sim J.-S."/>
            <person name="Jeong J.-T."/>
            <person name="Choi B.-S."/>
            <person name="Jung M."/>
            <person name="Ginzburg D."/>
            <person name="Zhao K."/>
            <person name="Won S.Y."/>
            <person name="Oh T.-J."/>
            <person name="Yu Y."/>
            <person name="Kim N.-H."/>
            <person name="Lee O.R."/>
            <person name="Lee T.-H."/>
            <person name="Bashyal P."/>
            <person name="Kim T.-S."/>
            <person name="Lee W.-H."/>
            <person name="Kawkins C."/>
            <person name="Kim C.-K."/>
            <person name="Kim J.S."/>
            <person name="Ahn B.O."/>
            <person name="Rhee S.Y."/>
            <person name="Sohng J.K."/>
        </authorList>
    </citation>
    <scope>NUCLEOTIDE SEQUENCE</scope>
    <source>
        <tissue evidence="1">Leaf</tissue>
    </source>
</reference>
<protein>
    <submittedName>
        <fullName evidence="1">Uncharacterized protein</fullName>
    </submittedName>
</protein>
<dbReference type="Proteomes" id="UP000634136">
    <property type="component" value="Unassembled WGS sequence"/>
</dbReference>
<sequence>MGISKRHVNQGIGVKVIESTHLKATLLPSPSRGCLIHSPNTGLNSMAPIT</sequence>
<proteinExistence type="predicted"/>